<dbReference type="GO" id="GO:0005829">
    <property type="term" value="C:cytosol"/>
    <property type="evidence" value="ECO:0007669"/>
    <property type="project" value="TreeGrafter"/>
</dbReference>
<dbReference type="Proteomes" id="UP000029500">
    <property type="component" value="Chromosome"/>
</dbReference>
<dbReference type="eggNOG" id="COG1861">
    <property type="taxonomic scope" value="Bacteria"/>
</dbReference>
<keyword evidence="1" id="KW-0548">Nucleotidyltransferase</keyword>
<dbReference type="AlphaFoldDB" id="A0A089MDF8"/>
<dbReference type="Pfam" id="PF02348">
    <property type="entry name" value="CTP_transf_3"/>
    <property type="match status" value="1"/>
</dbReference>
<dbReference type="CDD" id="cd02518">
    <property type="entry name" value="GT2_SpsF"/>
    <property type="match status" value="1"/>
</dbReference>
<dbReference type="PANTHER" id="PTHR42866:SF1">
    <property type="entry name" value="SPORE COAT POLYSACCHARIDE BIOSYNTHESIS PROTEIN SPSF"/>
    <property type="match status" value="1"/>
</dbReference>
<proteinExistence type="predicted"/>
<dbReference type="STRING" id="189425.PGRAT_29920"/>
<dbReference type="OrthoDB" id="9815559at2"/>
<dbReference type="EMBL" id="CP009287">
    <property type="protein sequence ID" value="AIQ71332.1"/>
    <property type="molecule type" value="Genomic_DNA"/>
</dbReference>
<dbReference type="KEGG" id="pgm:PGRAT_29920"/>
<keyword evidence="1" id="KW-0808">Transferase</keyword>
<name>A0A089MDF8_9BACL</name>
<evidence type="ECO:0000313" key="1">
    <source>
        <dbReference type="EMBL" id="AIQ71332.1"/>
    </source>
</evidence>
<evidence type="ECO:0000313" key="2">
    <source>
        <dbReference type="Proteomes" id="UP000029500"/>
    </source>
</evidence>
<protein>
    <submittedName>
        <fullName evidence="1">Acylneuraminate cytidylyltransferase</fullName>
    </submittedName>
</protein>
<reference evidence="1 2" key="1">
    <citation type="submission" date="2014-08" db="EMBL/GenBank/DDBJ databases">
        <title>Comparative genomics of the Paenibacillus odorifer group.</title>
        <authorList>
            <person name="den Bakker H.C."/>
            <person name="Tsai Y.-C."/>
            <person name="Martin N."/>
            <person name="Korlach J."/>
            <person name="Wiedmann M."/>
        </authorList>
    </citation>
    <scope>NUCLEOTIDE SEQUENCE [LARGE SCALE GENOMIC DNA]</scope>
    <source>
        <strain evidence="1 2">DSM 15220</strain>
    </source>
</reference>
<dbReference type="HOGENOM" id="CLU_072501_0_0_9"/>
<dbReference type="Gene3D" id="3.90.550.10">
    <property type="entry name" value="Spore Coat Polysaccharide Biosynthesis Protein SpsA, Chain A"/>
    <property type="match status" value="1"/>
</dbReference>
<dbReference type="SUPFAM" id="SSF53448">
    <property type="entry name" value="Nucleotide-diphospho-sugar transferases"/>
    <property type="match status" value="1"/>
</dbReference>
<organism evidence="1 2">
    <name type="scientific">Paenibacillus graminis</name>
    <dbReference type="NCBI Taxonomy" id="189425"/>
    <lineage>
        <taxon>Bacteria</taxon>
        <taxon>Bacillati</taxon>
        <taxon>Bacillota</taxon>
        <taxon>Bacilli</taxon>
        <taxon>Bacillales</taxon>
        <taxon>Paenibacillaceae</taxon>
        <taxon>Paenibacillus</taxon>
    </lineage>
</organism>
<keyword evidence="2" id="KW-1185">Reference proteome</keyword>
<dbReference type="RefSeq" id="WP_025707326.1">
    <property type="nucleotide sequence ID" value="NZ_CP009287.1"/>
</dbReference>
<gene>
    <name evidence="1" type="ORF">PGRAT_29920</name>
</gene>
<dbReference type="PANTHER" id="PTHR42866">
    <property type="entry name" value="3-DEOXY-MANNO-OCTULOSONATE CYTIDYLYLTRANSFERASE"/>
    <property type="match status" value="1"/>
</dbReference>
<sequence length="241" mass="27487">MNFVAIIQARMGSTRLPGKVLMPLGDTCILDYVVTRCQKIQKVSQVVVATSILKQDDDIENWCELNSVSCFRGSEEDVLERYYVCAQKYKADYILRVTADCPFVDYELASLMIEAMVTNPSDILLYEGQIPRGLAVEVISLQALEKVNLKGTESRHREHVTYYAYEYKESFTCVSLKLPKYLEHPQLRITVDTPEDYEVCQLIAEKFVDNKTISSAEVIQYLLNSPEVSEINAHIKQKPVI</sequence>
<accession>A0A089MDF8</accession>
<dbReference type="InterPro" id="IPR003329">
    <property type="entry name" value="Cytidylyl_trans"/>
</dbReference>
<dbReference type="InterPro" id="IPR029044">
    <property type="entry name" value="Nucleotide-diphossugar_trans"/>
</dbReference>
<dbReference type="GO" id="GO:0016779">
    <property type="term" value="F:nucleotidyltransferase activity"/>
    <property type="evidence" value="ECO:0007669"/>
    <property type="project" value="UniProtKB-KW"/>
</dbReference>